<feature type="transmembrane region" description="Helical" evidence="1">
    <location>
        <begin position="59"/>
        <end position="82"/>
    </location>
</feature>
<sequence>MYHPFSIIETLKTSWHIFKNNFVTIIVYSAVAFILLTILTVAIAFTFTSDADTDDFTTTMIISFIIIFIQAYSTLGLYKLIFTVIDSEYYEFEFSQIVPKIKMVLSYLAVVFMLAFVVTNFNIAINYLDEYPVVQDITSLVGLIGGLYLAFRIMFFNTFIVDDDSGPFESLKQSFILTKGYLLKIISILGIILLLIALPVTLSKIYPIISVAMLFTYPFVNIVLAVTYRKLVYSHMDVDDDVAETD</sequence>
<evidence type="ECO:0000313" key="3">
    <source>
        <dbReference type="Proteomes" id="UP000282759"/>
    </source>
</evidence>
<dbReference type="RefSeq" id="WP_127703169.1">
    <property type="nucleotide sequence ID" value="NZ_SACK01000001.1"/>
</dbReference>
<proteinExistence type="predicted"/>
<feature type="transmembrane region" description="Helical" evidence="1">
    <location>
        <begin position="21"/>
        <end position="47"/>
    </location>
</feature>
<keyword evidence="1" id="KW-0812">Transmembrane</keyword>
<keyword evidence="1" id="KW-0472">Membrane</keyword>
<feature type="transmembrane region" description="Helical" evidence="1">
    <location>
        <begin position="137"/>
        <end position="160"/>
    </location>
</feature>
<feature type="transmembrane region" description="Helical" evidence="1">
    <location>
        <begin position="181"/>
        <end position="199"/>
    </location>
</feature>
<reference evidence="2 3" key="1">
    <citation type="submission" date="2019-01" db="EMBL/GenBank/DDBJ databases">
        <authorList>
            <person name="Chen W.-M."/>
        </authorList>
    </citation>
    <scope>NUCLEOTIDE SEQUENCE [LARGE SCALE GENOMIC DNA]</scope>
    <source>
        <strain evidence="2 3">YBJ-36</strain>
    </source>
</reference>
<comment type="caution">
    <text evidence="2">The sequence shown here is derived from an EMBL/GenBank/DDBJ whole genome shotgun (WGS) entry which is preliminary data.</text>
</comment>
<protein>
    <recommendedName>
        <fullName evidence="4">DUF975 family protein</fullName>
    </recommendedName>
</protein>
<evidence type="ECO:0000313" key="2">
    <source>
        <dbReference type="EMBL" id="RVU02803.1"/>
    </source>
</evidence>
<keyword evidence="1" id="KW-1133">Transmembrane helix</keyword>
<accession>A0A3S2UNI3</accession>
<gene>
    <name evidence="2" type="ORF">EOD41_02365</name>
</gene>
<evidence type="ECO:0008006" key="4">
    <source>
        <dbReference type="Google" id="ProtNLM"/>
    </source>
</evidence>
<name>A0A3S2UNI3_9SPHI</name>
<feature type="transmembrane region" description="Helical" evidence="1">
    <location>
        <begin position="103"/>
        <end position="125"/>
    </location>
</feature>
<feature type="transmembrane region" description="Helical" evidence="1">
    <location>
        <begin position="205"/>
        <end position="226"/>
    </location>
</feature>
<dbReference type="AlphaFoldDB" id="A0A3S2UNI3"/>
<evidence type="ECO:0000256" key="1">
    <source>
        <dbReference type="SAM" id="Phobius"/>
    </source>
</evidence>
<keyword evidence="3" id="KW-1185">Reference proteome</keyword>
<organism evidence="2 3">
    <name type="scientific">Mucilaginibacter limnophilus</name>
    <dbReference type="NCBI Taxonomy" id="1932778"/>
    <lineage>
        <taxon>Bacteria</taxon>
        <taxon>Pseudomonadati</taxon>
        <taxon>Bacteroidota</taxon>
        <taxon>Sphingobacteriia</taxon>
        <taxon>Sphingobacteriales</taxon>
        <taxon>Sphingobacteriaceae</taxon>
        <taxon>Mucilaginibacter</taxon>
    </lineage>
</organism>
<dbReference type="OrthoDB" id="797532at2"/>
<dbReference type="Proteomes" id="UP000282759">
    <property type="component" value="Unassembled WGS sequence"/>
</dbReference>
<dbReference type="EMBL" id="SACK01000001">
    <property type="protein sequence ID" value="RVU02803.1"/>
    <property type="molecule type" value="Genomic_DNA"/>
</dbReference>